<protein>
    <submittedName>
        <fullName evidence="3">Glycogen debranching protein</fullName>
    </submittedName>
</protein>
<evidence type="ECO:0000259" key="2">
    <source>
        <dbReference type="Pfam" id="PF12439"/>
    </source>
</evidence>
<accession>A0A7C3VK41</accession>
<feature type="domain" description="Glycogen debranching enzyme bacterial and archaeal type N-terminal" evidence="2">
    <location>
        <begin position="19"/>
        <end position="238"/>
    </location>
</feature>
<sequence>MPIQFGREICGDVATAEAREWLVTNGCGGYASGTVAGILTRRYHGLLMAALKPPLDRTLLLAKLDETVTYDDKPYPLFANRWGTGVVEPPGNSYLESFHLDGTIPVWHFAIADARLEKRIWMQPGANTTYIFYHLPRASQPLTLSLKALVNYRECHHLAAANHRQMEISPVPTGVAIKAFPQAVPFYLFAPAADVELTHKWHYGFELAVEKWRGQDYQEDHLHAVTFRRILNPGDSLTIVATTDSLARGDGHSALTARQAYEQNLLQLCSQKSPKHQGSKVYQLAKKAPPWVKQLVLAADQFIVSRPLPDGREGKTIIAGYPWFSDWGRDTMIALPGLTLCTGRVDVARTILQTFARYVDGGMLPNTFGEAGESLFYNTVDATLWYFQAIRAYFEATGDQGLIAELWPVLVDIVNWHCQGTRHRIHMDPKDGLLYAGEAGVQLTWMDAKVGDWVVTPRIGKPVEVNALWYSALATMAELAEMMGESGQEYAKMAARAAAGFQRFWNAEANYCYDVIDGPNGDDPSLRPNQIFAVSLPHSPLPPPQQRSVVDACARQLFTTHGLRSLSPNHPQYQGQYKGNLLQRDGAYHQGTVWGWLFGPFVIAYWRAYGDLEGAQSFLEPISHHLHNHGLGTLSEIFDGDPPFTPRGCIAQAWTVAEVLRAAAFLKIKS</sequence>
<dbReference type="PANTHER" id="PTHR10569">
    <property type="entry name" value="GLYCOGEN DEBRANCHING ENZYME"/>
    <property type="match status" value="1"/>
</dbReference>
<comment type="caution">
    <text evidence="3">The sequence shown here is derived from an EMBL/GenBank/DDBJ whole genome shotgun (WGS) entry which is preliminary data.</text>
</comment>
<dbReference type="InterPro" id="IPR032790">
    <property type="entry name" value="GDE_C"/>
</dbReference>
<dbReference type="InterPro" id="IPR006451">
    <property type="entry name" value="Glycogen_debranch_arc"/>
</dbReference>
<dbReference type="InterPro" id="IPR010401">
    <property type="entry name" value="AGL/Gdb1"/>
</dbReference>
<dbReference type="Pfam" id="PF06202">
    <property type="entry name" value="GDE_C"/>
    <property type="match status" value="1"/>
</dbReference>
<dbReference type="GO" id="GO:0004134">
    <property type="term" value="F:4-alpha-glucanotransferase activity"/>
    <property type="evidence" value="ECO:0007669"/>
    <property type="project" value="InterPro"/>
</dbReference>
<reference evidence="3" key="1">
    <citation type="journal article" date="2020" name="mSystems">
        <title>Genome- and Community-Level Interaction Insights into Carbon Utilization and Element Cycling Functions of Hydrothermarchaeota in Hydrothermal Sediment.</title>
        <authorList>
            <person name="Zhou Z."/>
            <person name="Liu Y."/>
            <person name="Xu W."/>
            <person name="Pan J."/>
            <person name="Luo Z.H."/>
            <person name="Li M."/>
        </authorList>
    </citation>
    <scope>NUCLEOTIDE SEQUENCE [LARGE SCALE GENOMIC DNA]</scope>
    <source>
        <strain evidence="3">SpSt-374</strain>
    </source>
</reference>
<dbReference type="GO" id="GO:0004135">
    <property type="term" value="F:amylo-alpha-1,6-glucosidase activity"/>
    <property type="evidence" value="ECO:0007669"/>
    <property type="project" value="InterPro"/>
</dbReference>
<dbReference type="AlphaFoldDB" id="A0A7C3VK41"/>
<dbReference type="SUPFAM" id="SSF48208">
    <property type="entry name" value="Six-hairpin glycosidases"/>
    <property type="match status" value="1"/>
</dbReference>
<name>A0A7C3VK41_9CYAN</name>
<dbReference type="GO" id="GO:0005980">
    <property type="term" value="P:glycogen catabolic process"/>
    <property type="evidence" value="ECO:0007669"/>
    <property type="project" value="InterPro"/>
</dbReference>
<dbReference type="EMBL" id="DSPX01000232">
    <property type="protein sequence ID" value="HGG03372.1"/>
    <property type="molecule type" value="Genomic_DNA"/>
</dbReference>
<gene>
    <name evidence="3" type="ORF">ENR15_22725</name>
</gene>
<dbReference type="InterPro" id="IPR012341">
    <property type="entry name" value="6hp_glycosidase-like_sf"/>
</dbReference>
<evidence type="ECO:0000259" key="1">
    <source>
        <dbReference type="Pfam" id="PF06202"/>
    </source>
</evidence>
<dbReference type="FunFam" id="1.50.10.10:FF:000073">
    <property type="entry name" value="Glycogen debranching enzyme, hypothetical (TreX-like)"/>
    <property type="match status" value="1"/>
</dbReference>
<evidence type="ECO:0000313" key="3">
    <source>
        <dbReference type="EMBL" id="HGG03372.1"/>
    </source>
</evidence>
<dbReference type="PANTHER" id="PTHR10569:SF2">
    <property type="entry name" value="GLYCOGEN DEBRANCHING ENZYME"/>
    <property type="match status" value="1"/>
</dbReference>
<dbReference type="NCBIfam" id="TIGR01561">
    <property type="entry name" value="gde_arch"/>
    <property type="match status" value="1"/>
</dbReference>
<feature type="domain" description="Glycogen debranching enzyme C-terminal" evidence="1">
    <location>
        <begin position="298"/>
        <end position="661"/>
    </location>
</feature>
<proteinExistence type="predicted"/>
<dbReference type="Pfam" id="PF12439">
    <property type="entry name" value="GDE_N"/>
    <property type="match status" value="1"/>
</dbReference>
<dbReference type="InterPro" id="IPR024742">
    <property type="entry name" value="Glycogen_debranch_N"/>
</dbReference>
<organism evidence="3">
    <name type="scientific">Planktothricoides sp. SpSt-374</name>
    <dbReference type="NCBI Taxonomy" id="2282167"/>
    <lineage>
        <taxon>Bacteria</taxon>
        <taxon>Bacillati</taxon>
        <taxon>Cyanobacteriota</taxon>
        <taxon>Cyanophyceae</taxon>
        <taxon>Oscillatoriophycideae</taxon>
        <taxon>Oscillatoriales</taxon>
        <taxon>Oscillatoriaceae</taxon>
        <taxon>Planktothricoides</taxon>
    </lineage>
</organism>
<dbReference type="Gene3D" id="1.50.10.10">
    <property type="match status" value="1"/>
</dbReference>
<dbReference type="InterPro" id="IPR008928">
    <property type="entry name" value="6-hairpin_glycosidase_sf"/>
</dbReference>